<keyword evidence="1" id="KW-0812">Transmembrane</keyword>
<sequence length="129" mass="14813">MKKTSKKKKNGNGWLVGGVFLLALMGSVASYFLGGDKNKNNRAKAKAWMTKARDEVMRDLKRVGRVSEKEFERIITKVQNRYAGLKSVDNRELKAFISDMRKHWKEVVREVKKGTKKAAKTRAKVKKKK</sequence>
<feature type="transmembrane region" description="Helical" evidence="1">
    <location>
        <begin position="12"/>
        <end position="33"/>
    </location>
</feature>
<gene>
    <name evidence="2" type="ORF">COU07_02800</name>
</gene>
<keyword evidence="1" id="KW-1133">Transmembrane helix</keyword>
<proteinExistence type="predicted"/>
<reference evidence="3" key="1">
    <citation type="submission" date="2017-09" db="EMBL/GenBank/DDBJ databases">
        <title>Depth-based differentiation of microbial function through sediment-hosted aquifers and enrichment of novel symbionts in the deep terrestrial subsurface.</title>
        <authorList>
            <person name="Probst A.J."/>
            <person name="Ladd B."/>
            <person name="Jarett J.K."/>
            <person name="Geller-Mcgrath D.E."/>
            <person name="Sieber C.M.K."/>
            <person name="Emerson J.B."/>
            <person name="Anantharaman K."/>
            <person name="Thomas B.C."/>
            <person name="Malmstrom R."/>
            <person name="Stieglmeier M."/>
            <person name="Klingl A."/>
            <person name="Woyke T."/>
            <person name="Ryan C.M."/>
            <person name="Banfield J.F."/>
        </authorList>
    </citation>
    <scope>NUCLEOTIDE SEQUENCE [LARGE SCALE GENOMIC DNA]</scope>
</reference>
<dbReference type="AlphaFoldDB" id="A0A2H0URV0"/>
<evidence type="ECO:0000313" key="2">
    <source>
        <dbReference type="EMBL" id="PIR89134.1"/>
    </source>
</evidence>
<evidence type="ECO:0000256" key="1">
    <source>
        <dbReference type="SAM" id="Phobius"/>
    </source>
</evidence>
<dbReference type="EMBL" id="PFAZ01000007">
    <property type="protein sequence ID" value="PIR89134.1"/>
    <property type="molecule type" value="Genomic_DNA"/>
</dbReference>
<name>A0A2H0URV0_9BACT</name>
<organism evidence="2 3">
    <name type="scientific">Candidatus Harrisonbacteria bacterium CG10_big_fil_rev_8_21_14_0_10_40_38</name>
    <dbReference type="NCBI Taxonomy" id="1974583"/>
    <lineage>
        <taxon>Bacteria</taxon>
        <taxon>Candidatus Harrisoniibacteriota</taxon>
    </lineage>
</organism>
<dbReference type="Proteomes" id="UP000231157">
    <property type="component" value="Unassembled WGS sequence"/>
</dbReference>
<protein>
    <submittedName>
        <fullName evidence="2">Uncharacterized protein</fullName>
    </submittedName>
</protein>
<evidence type="ECO:0000313" key="3">
    <source>
        <dbReference type="Proteomes" id="UP000231157"/>
    </source>
</evidence>
<accession>A0A2H0URV0</accession>
<comment type="caution">
    <text evidence="2">The sequence shown here is derived from an EMBL/GenBank/DDBJ whole genome shotgun (WGS) entry which is preliminary data.</text>
</comment>
<keyword evidence="1" id="KW-0472">Membrane</keyword>